<organism evidence="2 3">
    <name type="scientific">Dioscorea zingiberensis</name>
    <dbReference type="NCBI Taxonomy" id="325984"/>
    <lineage>
        <taxon>Eukaryota</taxon>
        <taxon>Viridiplantae</taxon>
        <taxon>Streptophyta</taxon>
        <taxon>Embryophyta</taxon>
        <taxon>Tracheophyta</taxon>
        <taxon>Spermatophyta</taxon>
        <taxon>Magnoliopsida</taxon>
        <taxon>Liliopsida</taxon>
        <taxon>Dioscoreales</taxon>
        <taxon>Dioscoreaceae</taxon>
        <taxon>Dioscorea</taxon>
    </lineage>
</organism>
<sequence>MLARRILGLSKRIQFAVQFSAARIHSTINPCSVLPGSPGFLCRFGSGSSWNKQHTCMLSGIILFGQTALFLGLNGSPALAEESSVVDNDQGQGDLAGLRRIEDGSVISNSHTSKWRIFTDNGRELFLKGKLDEAEKYFLLALQEAKEGFGIRDPHVASSCNNLAELYRVRKAFEKAEPLYLEAITILEESFGTDDIRVGAALHNLGQFYLVQRKLEQARACYERALKIEGRVLGYNHTEYANTMYHLGTVLHLQGKEKDSEALVKESIRILEEGGQGETMTCIRRMRYLSQMLLKSNRLVDAENLQRKILHILEISKGWDSLDTVVAAEGLALTLQSLGNLQDAQEIFQRCLDVRKNILTEDHIQIAANMLHLARIALLKSNQLRKLKIADARAEAEKAKLLLDDSIRIAKAALDHSKKSQSIQSNSTHTKNRKDEHSAIIILLQSLDTIGLWEAAKLELGEKEAHRFPSEAELALHECFSIIKEPGIKSLLQTSPDARAAYLSCLKHLMNQVTENTRDDTRTSVDLQKLKDEARQIESELLPNKRNIFKICSTNFFFKTP</sequence>
<evidence type="ECO:0008006" key="4">
    <source>
        <dbReference type="Google" id="ProtNLM"/>
    </source>
</evidence>
<dbReference type="Proteomes" id="UP001085076">
    <property type="component" value="Miscellaneous, Linkage group lg04"/>
</dbReference>
<dbReference type="Pfam" id="PF13424">
    <property type="entry name" value="TPR_12"/>
    <property type="match status" value="3"/>
</dbReference>
<dbReference type="EMBL" id="JAGGNH010000004">
    <property type="protein sequence ID" value="KAJ0974945.1"/>
    <property type="molecule type" value="Genomic_DNA"/>
</dbReference>
<gene>
    <name evidence="2" type="ORF">J5N97_016910</name>
</gene>
<dbReference type="InterPro" id="IPR019734">
    <property type="entry name" value="TPR_rpt"/>
</dbReference>
<comment type="caution">
    <text evidence="2">The sequence shown here is derived from an EMBL/GenBank/DDBJ whole genome shotgun (WGS) entry which is preliminary data.</text>
</comment>
<reference evidence="2" key="1">
    <citation type="submission" date="2021-03" db="EMBL/GenBank/DDBJ databases">
        <authorList>
            <person name="Li Z."/>
            <person name="Yang C."/>
        </authorList>
    </citation>
    <scope>NUCLEOTIDE SEQUENCE</scope>
    <source>
        <strain evidence="2">Dzin_1.0</strain>
        <tissue evidence="2">Leaf</tissue>
    </source>
</reference>
<dbReference type="PANTHER" id="PTHR47689">
    <property type="entry name" value="TETRATRICOPEPTIDE REPEAT (TPR)-LIKE SUPERFAMILY PROTEIN"/>
    <property type="match status" value="1"/>
</dbReference>
<dbReference type="AlphaFoldDB" id="A0A9D5CKR8"/>
<evidence type="ECO:0000313" key="2">
    <source>
        <dbReference type="EMBL" id="KAJ0974945.1"/>
    </source>
</evidence>
<dbReference type="SUPFAM" id="SSF48452">
    <property type="entry name" value="TPR-like"/>
    <property type="match status" value="2"/>
</dbReference>
<evidence type="ECO:0000313" key="3">
    <source>
        <dbReference type="Proteomes" id="UP001085076"/>
    </source>
</evidence>
<accession>A0A9D5CKR8</accession>
<name>A0A9D5CKR8_9LILI</name>
<dbReference type="InterPro" id="IPR011990">
    <property type="entry name" value="TPR-like_helical_dom_sf"/>
</dbReference>
<proteinExistence type="predicted"/>
<dbReference type="Gene3D" id="1.25.40.10">
    <property type="entry name" value="Tetratricopeptide repeat domain"/>
    <property type="match status" value="2"/>
</dbReference>
<dbReference type="SMART" id="SM00028">
    <property type="entry name" value="TPR"/>
    <property type="match status" value="5"/>
</dbReference>
<keyword evidence="1" id="KW-0802">TPR repeat</keyword>
<keyword evidence="3" id="KW-1185">Reference proteome</keyword>
<evidence type="ECO:0000256" key="1">
    <source>
        <dbReference type="PROSITE-ProRule" id="PRU00339"/>
    </source>
</evidence>
<reference evidence="2" key="2">
    <citation type="journal article" date="2022" name="Hortic Res">
        <title>The genome of Dioscorea zingiberensis sheds light on the biosynthesis, origin and evolution of the medicinally important diosgenin saponins.</title>
        <authorList>
            <person name="Li Y."/>
            <person name="Tan C."/>
            <person name="Li Z."/>
            <person name="Guo J."/>
            <person name="Li S."/>
            <person name="Chen X."/>
            <person name="Wang C."/>
            <person name="Dai X."/>
            <person name="Yang H."/>
            <person name="Song W."/>
            <person name="Hou L."/>
            <person name="Xu J."/>
            <person name="Tong Z."/>
            <person name="Xu A."/>
            <person name="Yuan X."/>
            <person name="Wang W."/>
            <person name="Yang Q."/>
            <person name="Chen L."/>
            <person name="Sun Z."/>
            <person name="Wang K."/>
            <person name="Pan B."/>
            <person name="Chen J."/>
            <person name="Bao Y."/>
            <person name="Liu F."/>
            <person name="Qi X."/>
            <person name="Gang D.R."/>
            <person name="Wen J."/>
            <person name="Li J."/>
        </authorList>
    </citation>
    <scope>NUCLEOTIDE SEQUENCE</scope>
    <source>
        <strain evidence="2">Dzin_1.0</strain>
    </source>
</reference>
<protein>
    <recommendedName>
        <fullName evidence="4">Kinesin light chain</fullName>
    </recommendedName>
</protein>
<dbReference type="PANTHER" id="PTHR47689:SF2">
    <property type="entry name" value="TETRATRICOPEPTIDE REPEAT (TPR)-LIKE SUPERFAMILY PROTEIN"/>
    <property type="match status" value="1"/>
</dbReference>
<feature type="repeat" description="TPR" evidence="1">
    <location>
        <begin position="199"/>
        <end position="232"/>
    </location>
</feature>
<dbReference type="PROSITE" id="PS50005">
    <property type="entry name" value="TPR"/>
    <property type="match status" value="1"/>
</dbReference>
<dbReference type="OrthoDB" id="1658288at2759"/>